<comment type="caution">
    <text evidence="1">The sequence shown here is derived from an EMBL/GenBank/DDBJ whole genome shotgun (WGS) entry which is preliminary data.</text>
</comment>
<reference evidence="1" key="1">
    <citation type="submission" date="2023-08" db="EMBL/GenBank/DDBJ databases">
        <authorList>
            <person name="Chen Y."/>
            <person name="Shah S."/>
            <person name="Dougan E. K."/>
            <person name="Thang M."/>
            <person name="Chan C."/>
        </authorList>
    </citation>
    <scope>NUCLEOTIDE SEQUENCE</scope>
</reference>
<evidence type="ECO:0000313" key="1">
    <source>
        <dbReference type="EMBL" id="CAJ1399957.1"/>
    </source>
</evidence>
<dbReference type="EMBL" id="CAUJNA010003353">
    <property type="protein sequence ID" value="CAJ1399957.1"/>
    <property type="molecule type" value="Genomic_DNA"/>
</dbReference>
<name>A0AA36J6F5_9DINO</name>
<gene>
    <name evidence="1" type="ORF">EVOR1521_LOCUS23400</name>
</gene>
<evidence type="ECO:0000313" key="2">
    <source>
        <dbReference type="Proteomes" id="UP001178507"/>
    </source>
</evidence>
<organism evidence="1 2">
    <name type="scientific">Effrenium voratum</name>
    <dbReference type="NCBI Taxonomy" id="2562239"/>
    <lineage>
        <taxon>Eukaryota</taxon>
        <taxon>Sar</taxon>
        <taxon>Alveolata</taxon>
        <taxon>Dinophyceae</taxon>
        <taxon>Suessiales</taxon>
        <taxon>Symbiodiniaceae</taxon>
        <taxon>Effrenium</taxon>
    </lineage>
</organism>
<proteinExistence type="predicted"/>
<protein>
    <submittedName>
        <fullName evidence="1">Uncharacterized protein</fullName>
    </submittedName>
</protein>
<dbReference type="AlphaFoldDB" id="A0AA36J6F5"/>
<accession>A0AA36J6F5</accession>
<sequence length="155" mass="17350">MPTYRRQWDTATDAERKCAKWAQPWRLATAAILPSGADGALPVTHPELRELIAALWKDVLRWAEGKEDRCLGLFKADVQTPQTFGWAGRSKAPRGLDPDFPACEWAFVPMSDLLLTVAEGIIGITSEGVFADNFQGHQRFTLEEYYEKVGGRTPK</sequence>
<dbReference type="Proteomes" id="UP001178507">
    <property type="component" value="Unassembled WGS sequence"/>
</dbReference>
<keyword evidence="2" id="KW-1185">Reference proteome</keyword>